<reference evidence="3 4" key="1">
    <citation type="journal article" date="2022" name="bioRxiv">
        <title>Genomics of Preaxostyla Flagellates Illuminates Evolutionary Transitions and the Path Towards Mitochondrial Loss.</title>
        <authorList>
            <person name="Novak L.V.F."/>
            <person name="Treitli S.C."/>
            <person name="Pyrih J."/>
            <person name="Halakuc P."/>
            <person name="Pipaliya S.V."/>
            <person name="Vacek V."/>
            <person name="Brzon O."/>
            <person name="Soukal P."/>
            <person name="Eme L."/>
            <person name="Dacks J.B."/>
            <person name="Karnkowska A."/>
            <person name="Elias M."/>
            <person name="Hampl V."/>
        </authorList>
    </citation>
    <scope>NUCLEOTIDE SEQUENCE [LARGE SCALE GENOMIC DNA]</scope>
    <source>
        <strain evidence="3">NAU3</strain>
        <tissue evidence="3">Gut</tissue>
    </source>
</reference>
<dbReference type="Proteomes" id="UP001281761">
    <property type="component" value="Unassembled WGS sequence"/>
</dbReference>
<dbReference type="EMBL" id="JARBJD010000026">
    <property type="protein sequence ID" value="KAK2959897.1"/>
    <property type="molecule type" value="Genomic_DNA"/>
</dbReference>
<protein>
    <submittedName>
        <fullName evidence="3">Uncharacterized protein</fullName>
    </submittedName>
</protein>
<feature type="compositionally biased region" description="Polar residues" evidence="1">
    <location>
        <begin position="21"/>
        <end position="33"/>
    </location>
</feature>
<comment type="caution">
    <text evidence="3">The sequence shown here is derived from an EMBL/GenBank/DDBJ whole genome shotgun (WGS) entry which is preliminary data.</text>
</comment>
<gene>
    <name evidence="2" type="ORF">BLNAU_5090</name>
    <name evidence="3" type="ORF">BLNAU_5094</name>
</gene>
<name>A0ABQ9Y801_9EUKA</name>
<keyword evidence="4" id="KW-1185">Reference proteome</keyword>
<feature type="compositionally biased region" description="Basic and acidic residues" evidence="1">
    <location>
        <begin position="80"/>
        <end position="91"/>
    </location>
</feature>
<accession>A0ABQ9Y801</accession>
<feature type="region of interest" description="Disordered" evidence="1">
    <location>
        <begin position="80"/>
        <end position="102"/>
    </location>
</feature>
<evidence type="ECO:0000313" key="3">
    <source>
        <dbReference type="EMBL" id="KAK2959897.1"/>
    </source>
</evidence>
<organism evidence="3 4">
    <name type="scientific">Blattamonas nauphoetae</name>
    <dbReference type="NCBI Taxonomy" id="2049346"/>
    <lineage>
        <taxon>Eukaryota</taxon>
        <taxon>Metamonada</taxon>
        <taxon>Preaxostyla</taxon>
        <taxon>Oxymonadida</taxon>
        <taxon>Blattamonas</taxon>
    </lineage>
</organism>
<feature type="region of interest" description="Disordered" evidence="1">
    <location>
        <begin position="21"/>
        <end position="44"/>
    </location>
</feature>
<proteinExistence type="predicted"/>
<evidence type="ECO:0000313" key="2">
    <source>
        <dbReference type="EMBL" id="KAK2959893.1"/>
    </source>
</evidence>
<evidence type="ECO:0000256" key="1">
    <source>
        <dbReference type="SAM" id="MobiDB-lite"/>
    </source>
</evidence>
<evidence type="ECO:0000313" key="4">
    <source>
        <dbReference type="Proteomes" id="UP001281761"/>
    </source>
</evidence>
<dbReference type="EMBL" id="JARBJD010000026">
    <property type="protein sequence ID" value="KAK2959893.1"/>
    <property type="molecule type" value="Genomic_DNA"/>
</dbReference>
<sequence>MIDVSFHSVTFTSSFRSMNCDSFSPPSSTENTPIPSPQGIRTEPDSVSVNDLFLFSTHLDDDELNVGTNKGENDRFFPRHTSHSESDEIHIDPLSLPSPPYRLPTNTKLSPTQRMFFRADTNTSSFAVLSWNVLDSIQSDESDITTPPSSRSAITTDRRVQFVSDSEIIPVDHSHIADLEFDVKGIAIPAK</sequence>